<sequence>MADGFLASHVPQQSRRDKLRILSHPHPHPNPVYDPSLLHIPADLLPCTGSFPSSSTSEPSPSSLLVKEEPPSTLLSFPGNRCSRPDPQPSSSVNPNPIPDALIFPREWAYPSVSEVFTSITPAGNNCRGLSLSLSSRGNFHGDDDPIKLRFQPSLESYGSASAYGGDKGSCSGYFEVPRGSVPLGPFTGYSSILRGSRFLKPAQKLLEELCDVGRGMFYAGMAADAESSLMEGAGECFGSGDDRQGVVSGEESYELGGQESRLISMLDEVCRRYAQYYQQLQDVVASFECVAGIGNVAPYVNLALKAMSKHFRCLKDAIMDQLQFTSKTHRKPADTRDDIAGLGSNGRLHFGQRAIKNSGYLQQPPIWRPQRGLPERAVAVLRAWLFEHFLHPYPTDTDKLMLAKQTGLSRCQVSNWFINARVRLWKPMVEEIHSLETQQMQASQATCRDKTSATQASNDPPPPSSSVLSSRLHEMPPPVRKTTPTSTDLVQNEQTHFYLSHAVLGESTGGATTSNSVTLTLGLHQQHNNRVGATGEGRHQGMGGYELQDRQIKRGDVYDGHGQILNDFVG</sequence>
<gene>
    <name evidence="1" type="ORF">MLD38_026527</name>
</gene>
<evidence type="ECO:0000313" key="2">
    <source>
        <dbReference type="Proteomes" id="UP001057402"/>
    </source>
</evidence>
<comment type="caution">
    <text evidence="1">The sequence shown here is derived from an EMBL/GenBank/DDBJ whole genome shotgun (WGS) entry which is preliminary data.</text>
</comment>
<dbReference type="EMBL" id="CM042886">
    <property type="protein sequence ID" value="KAI4341853.1"/>
    <property type="molecule type" value="Genomic_DNA"/>
</dbReference>
<keyword evidence="2" id="KW-1185">Reference proteome</keyword>
<dbReference type="Proteomes" id="UP001057402">
    <property type="component" value="Chromosome 7"/>
</dbReference>
<organism evidence="1 2">
    <name type="scientific">Melastoma candidum</name>
    <dbReference type="NCBI Taxonomy" id="119954"/>
    <lineage>
        <taxon>Eukaryota</taxon>
        <taxon>Viridiplantae</taxon>
        <taxon>Streptophyta</taxon>
        <taxon>Embryophyta</taxon>
        <taxon>Tracheophyta</taxon>
        <taxon>Spermatophyta</taxon>
        <taxon>Magnoliopsida</taxon>
        <taxon>eudicotyledons</taxon>
        <taxon>Gunneridae</taxon>
        <taxon>Pentapetalae</taxon>
        <taxon>rosids</taxon>
        <taxon>malvids</taxon>
        <taxon>Myrtales</taxon>
        <taxon>Melastomataceae</taxon>
        <taxon>Melastomatoideae</taxon>
        <taxon>Melastomateae</taxon>
        <taxon>Melastoma</taxon>
    </lineage>
</organism>
<reference evidence="2" key="1">
    <citation type="journal article" date="2023" name="Front. Plant Sci.">
        <title>Chromosomal-level genome assembly of Melastoma candidum provides insights into trichome evolution.</title>
        <authorList>
            <person name="Zhong Y."/>
            <person name="Wu W."/>
            <person name="Sun C."/>
            <person name="Zou P."/>
            <person name="Liu Y."/>
            <person name="Dai S."/>
            <person name="Zhou R."/>
        </authorList>
    </citation>
    <scope>NUCLEOTIDE SEQUENCE [LARGE SCALE GENOMIC DNA]</scope>
</reference>
<name>A0ACB9P098_9MYRT</name>
<evidence type="ECO:0000313" key="1">
    <source>
        <dbReference type="EMBL" id="KAI4341853.1"/>
    </source>
</evidence>
<proteinExistence type="predicted"/>
<accession>A0ACB9P098</accession>
<protein>
    <submittedName>
        <fullName evidence="1">Uncharacterized protein</fullName>
    </submittedName>
</protein>